<feature type="domain" description="PrcB C-terminal" evidence="2">
    <location>
        <begin position="82"/>
        <end position="133"/>
    </location>
</feature>
<feature type="chain" id="PRO_5026189054" description="PrcB C-terminal domain-containing protein" evidence="1">
    <location>
        <begin position="23"/>
        <end position="159"/>
    </location>
</feature>
<evidence type="ECO:0000313" key="3">
    <source>
        <dbReference type="EMBL" id="MRW89476.1"/>
    </source>
</evidence>
<dbReference type="AlphaFoldDB" id="A0A6I2KZ14"/>
<protein>
    <recommendedName>
        <fullName evidence="2">PrcB C-terminal domain-containing protein</fullName>
    </recommendedName>
</protein>
<accession>A0A6I2KZ14</accession>
<dbReference type="Proteomes" id="UP000433309">
    <property type="component" value="Unassembled WGS sequence"/>
</dbReference>
<keyword evidence="1" id="KW-0732">Signal</keyword>
<organism evidence="3 4">
    <name type="scientific">Duganella guangzhouensis</name>
    <dbReference type="NCBI Taxonomy" id="2666084"/>
    <lineage>
        <taxon>Bacteria</taxon>
        <taxon>Pseudomonadati</taxon>
        <taxon>Pseudomonadota</taxon>
        <taxon>Betaproteobacteria</taxon>
        <taxon>Burkholderiales</taxon>
        <taxon>Oxalobacteraceae</taxon>
        <taxon>Telluria group</taxon>
        <taxon>Duganella</taxon>
    </lineage>
</organism>
<sequence>MKRQLFSVSALLALTQPLALLAQPDDGGQFDQDFKAIAHQLVLLNPQAQQLHFHDAQQWQAFWTRFATDGSAPAVDFRRHDVLVVLLGNQGSGGYAVRIGPVVSTAHGARVTVLVCRPASDTAQLAVVTSPYASRLIAKTAPPLRWVRQDGISGKGACR</sequence>
<name>A0A6I2KZ14_9BURK</name>
<gene>
    <name evidence="3" type="ORF">GJ699_05720</name>
</gene>
<reference evidence="3 4" key="1">
    <citation type="submission" date="2019-11" db="EMBL/GenBank/DDBJ databases">
        <title>Novel species isolated from a subtropical stream in China.</title>
        <authorList>
            <person name="Lu H."/>
        </authorList>
    </citation>
    <scope>NUCLEOTIDE SEQUENCE [LARGE SCALE GENOMIC DNA]</scope>
    <source>
        <strain evidence="3 4">FT80W</strain>
    </source>
</reference>
<evidence type="ECO:0000256" key="1">
    <source>
        <dbReference type="SAM" id="SignalP"/>
    </source>
</evidence>
<dbReference type="InterPro" id="IPR025748">
    <property type="entry name" value="PrcB_C_dom"/>
</dbReference>
<dbReference type="RefSeq" id="WP_154373945.1">
    <property type="nucleotide sequence ID" value="NZ_WKJK01000002.1"/>
</dbReference>
<feature type="signal peptide" evidence="1">
    <location>
        <begin position="1"/>
        <end position="22"/>
    </location>
</feature>
<evidence type="ECO:0000313" key="4">
    <source>
        <dbReference type="Proteomes" id="UP000433309"/>
    </source>
</evidence>
<proteinExistence type="predicted"/>
<keyword evidence="4" id="KW-1185">Reference proteome</keyword>
<comment type="caution">
    <text evidence="3">The sequence shown here is derived from an EMBL/GenBank/DDBJ whole genome shotgun (WGS) entry which is preliminary data.</text>
</comment>
<dbReference type="EMBL" id="WKJK01000002">
    <property type="protein sequence ID" value="MRW89476.1"/>
    <property type="molecule type" value="Genomic_DNA"/>
</dbReference>
<dbReference type="Pfam" id="PF14343">
    <property type="entry name" value="PrcB_C"/>
    <property type="match status" value="1"/>
</dbReference>
<evidence type="ECO:0000259" key="2">
    <source>
        <dbReference type="Pfam" id="PF14343"/>
    </source>
</evidence>